<gene>
    <name evidence="2 3" type="primary">rsfS</name>
    <name evidence="3" type="ORF">PSDVSF_02340</name>
</gene>
<dbReference type="SUPFAM" id="SSF81301">
    <property type="entry name" value="Nucleotidyltransferase"/>
    <property type="match status" value="1"/>
</dbReference>
<dbReference type="NCBIfam" id="TIGR00090">
    <property type="entry name" value="rsfS_iojap_ybeB"/>
    <property type="match status" value="1"/>
</dbReference>
<dbReference type="Gene3D" id="3.30.460.10">
    <property type="entry name" value="Beta Polymerase, domain 2"/>
    <property type="match status" value="1"/>
</dbReference>
<dbReference type="InterPro" id="IPR004394">
    <property type="entry name" value="Iojap/RsfS/C7orf30"/>
</dbReference>
<evidence type="ECO:0000313" key="3">
    <source>
        <dbReference type="EMBL" id="BCS86992.1"/>
    </source>
</evidence>
<evidence type="ECO:0000256" key="1">
    <source>
        <dbReference type="ARBA" id="ARBA00010574"/>
    </source>
</evidence>
<keyword evidence="2" id="KW-0963">Cytoplasm</keyword>
<dbReference type="EMBL" id="AP024485">
    <property type="protein sequence ID" value="BCS86992.1"/>
    <property type="molecule type" value="Genomic_DNA"/>
</dbReference>
<name>A0ABM7P2K8_9BACT</name>
<dbReference type="PANTHER" id="PTHR21043">
    <property type="entry name" value="IOJAP SUPERFAMILY ORTHOLOG"/>
    <property type="match status" value="1"/>
</dbReference>
<comment type="similarity">
    <text evidence="1 2">Belongs to the Iojap/RsfS family.</text>
</comment>
<dbReference type="PANTHER" id="PTHR21043:SF0">
    <property type="entry name" value="MITOCHONDRIAL ASSEMBLY OF RIBOSOMAL LARGE SUBUNIT PROTEIN 1"/>
    <property type="match status" value="1"/>
</dbReference>
<dbReference type="Proteomes" id="UP001053296">
    <property type="component" value="Chromosome"/>
</dbReference>
<keyword evidence="2" id="KW-0678">Repressor</keyword>
<dbReference type="Pfam" id="PF02410">
    <property type="entry name" value="RsfS"/>
    <property type="match status" value="1"/>
</dbReference>
<comment type="subcellular location">
    <subcellularLocation>
        <location evidence="2">Cytoplasm</location>
    </subcellularLocation>
</comment>
<comment type="subunit">
    <text evidence="2">Interacts with ribosomal protein uL14 (rplN).</text>
</comment>
<reference evidence="3" key="1">
    <citation type="journal article" date="2022" name="Arch. Microbiol.">
        <title>Pseudodesulfovibrio sediminis sp. nov., a mesophilic and neutrophilic sulfate-reducing bacterium isolated from sediment of a brackish lake.</title>
        <authorList>
            <person name="Takahashi A."/>
            <person name="Kojima H."/>
            <person name="Watanabe M."/>
            <person name="Fukui M."/>
        </authorList>
    </citation>
    <scope>NUCLEOTIDE SEQUENCE</scope>
    <source>
        <strain evidence="3">SF6</strain>
    </source>
</reference>
<keyword evidence="4" id="KW-1185">Reference proteome</keyword>
<keyword evidence="2" id="KW-0810">Translation regulation</keyword>
<sequence length="122" mass="13931">MLNKEKKFQDISSEEKARIVAQWLDEKQGEDVIVLDVSKISSVTDMTIIVSARGVKHAKALAENILQRSAEEKLEFLSMEGHKTGEWVLVDLNDVLVHIFLVELRDFYNIEGMWSEALTIDI</sequence>
<evidence type="ECO:0000256" key="2">
    <source>
        <dbReference type="HAMAP-Rule" id="MF_01477"/>
    </source>
</evidence>
<organism evidence="3 4">
    <name type="scientific">Pseudodesulfovibrio sediminis</name>
    <dbReference type="NCBI Taxonomy" id="2810563"/>
    <lineage>
        <taxon>Bacteria</taxon>
        <taxon>Pseudomonadati</taxon>
        <taxon>Thermodesulfobacteriota</taxon>
        <taxon>Desulfovibrionia</taxon>
        <taxon>Desulfovibrionales</taxon>
        <taxon>Desulfovibrionaceae</taxon>
    </lineage>
</organism>
<dbReference type="HAMAP" id="MF_01477">
    <property type="entry name" value="Iojap_RsfS"/>
    <property type="match status" value="1"/>
</dbReference>
<protein>
    <recommendedName>
        <fullName evidence="2">Ribosomal silencing factor RsfS</fullName>
    </recommendedName>
</protein>
<accession>A0ABM7P2K8</accession>
<dbReference type="InterPro" id="IPR043519">
    <property type="entry name" value="NT_sf"/>
</dbReference>
<evidence type="ECO:0000313" key="4">
    <source>
        <dbReference type="Proteomes" id="UP001053296"/>
    </source>
</evidence>
<dbReference type="RefSeq" id="WP_347339441.1">
    <property type="nucleotide sequence ID" value="NZ_AP024485.1"/>
</dbReference>
<proteinExistence type="inferred from homology"/>
<comment type="function">
    <text evidence="2">Functions as a ribosomal silencing factor. Interacts with ribosomal protein uL14 (rplN), blocking formation of intersubunit bridge B8. Prevents association of the 30S and 50S ribosomal subunits and the formation of functional ribosomes, thus repressing translation.</text>
</comment>